<keyword evidence="5 7" id="KW-1133">Transmembrane helix</keyword>
<dbReference type="InterPro" id="IPR052923">
    <property type="entry name" value="UPF0718"/>
</dbReference>
<evidence type="ECO:0000313" key="9">
    <source>
        <dbReference type="Proteomes" id="UP000176951"/>
    </source>
</evidence>
<sequence length="288" mass="31455">MLVINVFSFLCDNICMPEMFIETLIFYSRSIIPWLVFGSVAAYIVERRFSADAVYKYFGVMTVRKLFFLQALGMVSPLSIMSQLPVAGSLVRLGAHPGLLLSFFVAERAYDFQSFPIIAGLFGIKIAFLNAIAIFLSLSVAAFATRNLPLKIKPSASIDGGSFWMRQGKIFGVVMTGIFIGAALRTFIPAEEFRSFSSNYVGGIVISLVVGIILYFGTILGNYPIAKAFADLGMSSAGIFAFLTVSPVLNLVVAFLFASIVPIRYVVRQFGIYAIVALILTIFISTAL</sequence>
<keyword evidence="4 7" id="KW-0812">Transmembrane</keyword>
<keyword evidence="6 7" id="KW-0472">Membrane</keyword>
<dbReference type="InterPro" id="IPR005524">
    <property type="entry name" value="DUF318"/>
</dbReference>
<reference evidence="8 9" key="1">
    <citation type="journal article" date="2016" name="Nat. Commun.">
        <title>Thousands of microbial genomes shed light on interconnected biogeochemical processes in an aquifer system.</title>
        <authorList>
            <person name="Anantharaman K."/>
            <person name="Brown C.T."/>
            <person name="Hug L.A."/>
            <person name="Sharon I."/>
            <person name="Castelle C.J."/>
            <person name="Probst A.J."/>
            <person name="Thomas B.C."/>
            <person name="Singh A."/>
            <person name="Wilkins M.J."/>
            <person name="Karaoz U."/>
            <person name="Brodie E.L."/>
            <person name="Williams K.H."/>
            <person name="Hubbard S.S."/>
            <person name="Banfield J.F."/>
        </authorList>
    </citation>
    <scope>NUCLEOTIDE SEQUENCE [LARGE SCALE GENOMIC DNA]</scope>
</reference>
<comment type="subcellular location">
    <subcellularLocation>
        <location evidence="1">Cell membrane</location>
        <topology evidence="1">Multi-pass membrane protein</topology>
    </subcellularLocation>
</comment>
<gene>
    <name evidence="8" type="ORF">A3A97_01690</name>
</gene>
<evidence type="ECO:0000256" key="5">
    <source>
        <dbReference type="ARBA" id="ARBA00022989"/>
    </source>
</evidence>
<evidence type="ECO:0000313" key="8">
    <source>
        <dbReference type="EMBL" id="OHA50785.1"/>
    </source>
</evidence>
<protein>
    <recommendedName>
        <fullName evidence="10">Permease</fullName>
    </recommendedName>
</protein>
<dbReference type="GO" id="GO:0005886">
    <property type="term" value="C:plasma membrane"/>
    <property type="evidence" value="ECO:0007669"/>
    <property type="project" value="UniProtKB-SubCell"/>
</dbReference>
<evidence type="ECO:0000256" key="1">
    <source>
        <dbReference type="ARBA" id="ARBA00004651"/>
    </source>
</evidence>
<dbReference type="PANTHER" id="PTHR34184:SF4">
    <property type="entry name" value="UPF0718 PROTEIN YCGR"/>
    <property type="match status" value="1"/>
</dbReference>
<organism evidence="8 9">
    <name type="scientific">Candidatus Terrybacteria bacterium RIFCSPLOWO2_01_FULL_40_23</name>
    <dbReference type="NCBI Taxonomy" id="1802366"/>
    <lineage>
        <taxon>Bacteria</taxon>
        <taxon>Candidatus Terryibacteriota</taxon>
    </lineage>
</organism>
<accession>A0A1G2PR21</accession>
<feature type="transmembrane region" description="Helical" evidence="7">
    <location>
        <begin position="118"/>
        <end position="144"/>
    </location>
</feature>
<name>A0A1G2PR21_9BACT</name>
<dbReference type="PANTHER" id="PTHR34184">
    <property type="entry name" value="UPF0718 PROTEIN YCGR"/>
    <property type="match status" value="1"/>
</dbReference>
<evidence type="ECO:0008006" key="10">
    <source>
        <dbReference type="Google" id="ProtNLM"/>
    </source>
</evidence>
<dbReference type="EMBL" id="MHSW01000029">
    <property type="protein sequence ID" value="OHA50785.1"/>
    <property type="molecule type" value="Genomic_DNA"/>
</dbReference>
<proteinExistence type="inferred from homology"/>
<dbReference type="Proteomes" id="UP000176951">
    <property type="component" value="Unassembled WGS sequence"/>
</dbReference>
<feature type="transmembrane region" description="Helical" evidence="7">
    <location>
        <begin position="26"/>
        <end position="45"/>
    </location>
</feature>
<feature type="transmembrane region" description="Helical" evidence="7">
    <location>
        <begin position="237"/>
        <end position="258"/>
    </location>
</feature>
<evidence type="ECO:0000256" key="2">
    <source>
        <dbReference type="ARBA" id="ARBA00006386"/>
    </source>
</evidence>
<dbReference type="AlphaFoldDB" id="A0A1G2PR21"/>
<feature type="transmembrane region" description="Helical" evidence="7">
    <location>
        <begin position="270"/>
        <end position="287"/>
    </location>
</feature>
<evidence type="ECO:0000256" key="6">
    <source>
        <dbReference type="ARBA" id="ARBA00023136"/>
    </source>
</evidence>
<evidence type="ECO:0000256" key="7">
    <source>
        <dbReference type="SAM" id="Phobius"/>
    </source>
</evidence>
<evidence type="ECO:0000256" key="4">
    <source>
        <dbReference type="ARBA" id="ARBA00022692"/>
    </source>
</evidence>
<evidence type="ECO:0000256" key="3">
    <source>
        <dbReference type="ARBA" id="ARBA00022475"/>
    </source>
</evidence>
<feature type="transmembrane region" description="Helical" evidence="7">
    <location>
        <begin position="200"/>
        <end position="225"/>
    </location>
</feature>
<feature type="transmembrane region" description="Helical" evidence="7">
    <location>
        <begin position="170"/>
        <end position="188"/>
    </location>
</feature>
<dbReference type="Pfam" id="PF03773">
    <property type="entry name" value="ArsP_1"/>
    <property type="match status" value="1"/>
</dbReference>
<comment type="similarity">
    <text evidence="2">Belongs to the UPF0718 family.</text>
</comment>
<keyword evidence="3" id="KW-1003">Cell membrane</keyword>
<comment type="caution">
    <text evidence="8">The sequence shown here is derived from an EMBL/GenBank/DDBJ whole genome shotgun (WGS) entry which is preliminary data.</text>
</comment>
<feature type="transmembrane region" description="Helical" evidence="7">
    <location>
        <begin position="66"/>
        <end position="84"/>
    </location>
</feature>